<dbReference type="InterPro" id="IPR017136">
    <property type="entry name" value="UCP037205"/>
</dbReference>
<dbReference type="PANTHER" id="PTHR37463:SF1">
    <property type="entry name" value="DUF2256 DOMAIN-CONTAINING PROTEIN"/>
    <property type="match status" value="1"/>
</dbReference>
<dbReference type="RefSeq" id="WP_137734185.1">
    <property type="nucleotide sequence ID" value="NZ_BJCL01000009.1"/>
</dbReference>
<reference evidence="2" key="1">
    <citation type="submission" date="2019-03" db="EMBL/GenBank/DDBJ databases">
        <title>Aquabacterium pictum sp.nov., the first bacteriochlorophyll a-containing freshwater bacterium in the genus Aquabacterium of the class Betaproteobacteria.</title>
        <authorList>
            <person name="Hirose S."/>
            <person name="Tank M."/>
            <person name="Hara E."/>
            <person name="Tamaki H."/>
            <person name="Takaichi S."/>
            <person name="Haruta S."/>
            <person name="Hanada S."/>
        </authorList>
    </citation>
    <scope>NUCLEOTIDE SEQUENCE [LARGE SCALE GENOMIC DNA]</scope>
    <source>
        <strain evidence="2">W35</strain>
    </source>
</reference>
<protein>
    <submittedName>
        <fullName evidence="1">DUF2256 domain-containing protein</fullName>
    </submittedName>
</protein>
<proteinExistence type="predicted"/>
<organism evidence="1 2">
    <name type="scientific">Pseudaquabacterium pictum</name>
    <dbReference type="NCBI Taxonomy" id="2315236"/>
    <lineage>
        <taxon>Bacteria</taxon>
        <taxon>Pseudomonadati</taxon>
        <taxon>Pseudomonadota</taxon>
        <taxon>Betaproteobacteria</taxon>
        <taxon>Burkholderiales</taxon>
        <taxon>Sphaerotilaceae</taxon>
        <taxon>Pseudaquabacterium</taxon>
    </lineage>
</organism>
<keyword evidence="2" id="KW-1185">Reference proteome</keyword>
<evidence type="ECO:0000313" key="2">
    <source>
        <dbReference type="Proteomes" id="UP000301751"/>
    </source>
</evidence>
<dbReference type="Pfam" id="PF10013">
    <property type="entry name" value="DUF2256"/>
    <property type="match status" value="1"/>
</dbReference>
<dbReference type="PANTHER" id="PTHR37463">
    <property type="entry name" value="GSL3115 PROTEIN"/>
    <property type="match status" value="1"/>
</dbReference>
<accession>A0A480AWA0</accession>
<evidence type="ECO:0000313" key="1">
    <source>
        <dbReference type="EMBL" id="GCL64462.1"/>
    </source>
</evidence>
<sequence length="58" mass="6562">MRANQDFKGNKQSLPSKPCTVCGRAMTWRKAWAKNWAEVRHCSDACRRGTPRGGVQRA</sequence>
<name>A0A480AWA0_9BURK</name>
<dbReference type="EMBL" id="BJCL01000009">
    <property type="protein sequence ID" value="GCL64462.1"/>
    <property type="molecule type" value="Genomic_DNA"/>
</dbReference>
<dbReference type="OrthoDB" id="27194at2"/>
<comment type="caution">
    <text evidence="1">The sequence shown here is derived from an EMBL/GenBank/DDBJ whole genome shotgun (WGS) entry which is preliminary data.</text>
</comment>
<dbReference type="AlphaFoldDB" id="A0A480AWA0"/>
<dbReference type="Proteomes" id="UP000301751">
    <property type="component" value="Unassembled WGS sequence"/>
</dbReference>
<gene>
    <name evidence="1" type="ORF">AQPW35_35430</name>
</gene>